<evidence type="ECO:0000313" key="1">
    <source>
        <dbReference type="EMBL" id="KAK2656264.1"/>
    </source>
</evidence>
<dbReference type="EMBL" id="JANJYI010000003">
    <property type="protein sequence ID" value="KAK2656264.1"/>
    <property type="molecule type" value="Genomic_DNA"/>
</dbReference>
<dbReference type="Proteomes" id="UP001280121">
    <property type="component" value="Unassembled WGS sequence"/>
</dbReference>
<evidence type="ECO:0008006" key="3">
    <source>
        <dbReference type="Google" id="ProtNLM"/>
    </source>
</evidence>
<dbReference type="AlphaFoldDB" id="A0AAD9XBC1"/>
<organism evidence="1 2">
    <name type="scientific">Dipteronia dyeriana</name>
    <dbReference type="NCBI Taxonomy" id="168575"/>
    <lineage>
        <taxon>Eukaryota</taxon>
        <taxon>Viridiplantae</taxon>
        <taxon>Streptophyta</taxon>
        <taxon>Embryophyta</taxon>
        <taxon>Tracheophyta</taxon>
        <taxon>Spermatophyta</taxon>
        <taxon>Magnoliopsida</taxon>
        <taxon>eudicotyledons</taxon>
        <taxon>Gunneridae</taxon>
        <taxon>Pentapetalae</taxon>
        <taxon>rosids</taxon>
        <taxon>malvids</taxon>
        <taxon>Sapindales</taxon>
        <taxon>Sapindaceae</taxon>
        <taxon>Hippocastanoideae</taxon>
        <taxon>Acereae</taxon>
        <taxon>Dipteronia</taxon>
    </lineage>
</organism>
<sequence>MNHNNQDDSSDSLSDFEVEELELEALELAISFRRVEYYQHIEKMSCSTDRKVQVTQNIICACSFDMMFTFVFTGWEGTANDSRVFSDAIGRQENGFPHPNEDMNHI</sequence>
<evidence type="ECO:0000313" key="2">
    <source>
        <dbReference type="Proteomes" id="UP001280121"/>
    </source>
</evidence>
<gene>
    <name evidence="1" type="ORF">Ddye_009316</name>
</gene>
<name>A0AAD9XBC1_9ROSI</name>
<reference evidence="1" key="1">
    <citation type="journal article" date="2023" name="Plant J.">
        <title>Genome sequences and population genomics provide insights into the demographic history, inbreeding, and mutation load of two 'living fossil' tree species of Dipteronia.</title>
        <authorList>
            <person name="Feng Y."/>
            <person name="Comes H.P."/>
            <person name="Chen J."/>
            <person name="Zhu S."/>
            <person name="Lu R."/>
            <person name="Zhang X."/>
            <person name="Li P."/>
            <person name="Qiu J."/>
            <person name="Olsen K.M."/>
            <person name="Qiu Y."/>
        </authorList>
    </citation>
    <scope>NUCLEOTIDE SEQUENCE</scope>
    <source>
        <strain evidence="1">KIB01</strain>
    </source>
</reference>
<proteinExistence type="predicted"/>
<protein>
    <recommendedName>
        <fullName evidence="3">DDE Tnp4 domain-containing protein</fullName>
    </recommendedName>
</protein>
<accession>A0AAD9XBC1</accession>
<keyword evidence="2" id="KW-1185">Reference proteome</keyword>
<comment type="caution">
    <text evidence="1">The sequence shown here is derived from an EMBL/GenBank/DDBJ whole genome shotgun (WGS) entry which is preliminary data.</text>
</comment>